<gene>
    <name evidence="1" type="ORF">LC087_15725</name>
</gene>
<dbReference type="Proteomes" id="UP001197974">
    <property type="component" value="Chromosome"/>
</dbReference>
<reference evidence="1 2" key="1">
    <citation type="submission" date="2023-06" db="EMBL/GenBank/DDBJ databases">
        <title>Five Gram-positive bacteria isolated from mangrove sediments in Shenzhen, Guangdong, China.</title>
        <authorList>
            <person name="Yu S."/>
            <person name="Zheng W."/>
            <person name="Huang Y."/>
        </authorList>
    </citation>
    <scope>NUCLEOTIDE SEQUENCE [LARGE SCALE GENOMIC DNA]</scope>
    <source>
        <strain evidence="1 2">SaN35-3</strain>
    </source>
</reference>
<evidence type="ECO:0000313" key="1">
    <source>
        <dbReference type="EMBL" id="WLR42171.1"/>
    </source>
</evidence>
<evidence type="ECO:0008006" key="3">
    <source>
        <dbReference type="Google" id="ProtNLM"/>
    </source>
</evidence>
<accession>A0ABY9JRY8</accession>
<name>A0ABY9JRY8_9BACI</name>
<organism evidence="1 2">
    <name type="scientific">Bacillus carboniphilus</name>
    <dbReference type="NCBI Taxonomy" id="86663"/>
    <lineage>
        <taxon>Bacteria</taxon>
        <taxon>Bacillati</taxon>
        <taxon>Bacillota</taxon>
        <taxon>Bacilli</taxon>
        <taxon>Bacillales</taxon>
        <taxon>Bacillaceae</taxon>
        <taxon>Bacillus</taxon>
    </lineage>
</organism>
<protein>
    <recommendedName>
        <fullName evidence="3">Spore coat protein</fullName>
    </recommendedName>
</protein>
<sequence length="203" mass="22001">MTKRKVYEIYIDKNGEKINPEDMNLLDFYPSEGPTGPTGSGDCENTVTFCCIATVPDGFSLSEDFDETLTSICWDFSDVNCCLETTVLDTIPNPCGDGTEISCSIEVQAVKLVGCARMVASAGPLTADTGLGNQCTVSCSTTTCVNQTLNYTCDSEPPCRPCFQVTSSINEFFLSEDECGRQILVVESCAFLEFIGCDECDCF</sequence>
<dbReference type="RefSeq" id="WP_226543275.1">
    <property type="nucleotide sequence ID" value="NZ_CP129013.1"/>
</dbReference>
<keyword evidence="2" id="KW-1185">Reference proteome</keyword>
<proteinExistence type="predicted"/>
<dbReference type="EMBL" id="CP129013">
    <property type="protein sequence ID" value="WLR42171.1"/>
    <property type="molecule type" value="Genomic_DNA"/>
</dbReference>
<evidence type="ECO:0000313" key="2">
    <source>
        <dbReference type="Proteomes" id="UP001197974"/>
    </source>
</evidence>